<dbReference type="AlphaFoldDB" id="A0A371K6E9"/>
<comment type="caution">
    <text evidence="2">The sequence shown here is derived from an EMBL/GenBank/DDBJ whole genome shotgun (WGS) entry which is preliminary data.</text>
</comment>
<protein>
    <submittedName>
        <fullName evidence="2">Alpha/beta hydrolase</fullName>
    </submittedName>
</protein>
<dbReference type="SUPFAM" id="SSF53474">
    <property type="entry name" value="alpha/beta-Hydrolases"/>
    <property type="match status" value="1"/>
</dbReference>
<dbReference type="OrthoDB" id="8561148at2"/>
<keyword evidence="2" id="KW-0378">Hydrolase</keyword>
<accession>A0A371K6E9</accession>
<gene>
    <name evidence="2" type="ORF">DX914_10230</name>
</gene>
<dbReference type="InterPro" id="IPR022742">
    <property type="entry name" value="Hydrolase_4"/>
</dbReference>
<reference evidence="2 3" key="1">
    <citation type="submission" date="2018-08" db="EMBL/GenBank/DDBJ databases">
        <title>Lysobacter sp. zong2l5, whole genome shotgun sequence.</title>
        <authorList>
            <person name="Zhang X."/>
            <person name="Feng G."/>
            <person name="Zhu H."/>
        </authorList>
    </citation>
    <scope>NUCLEOTIDE SEQUENCE [LARGE SCALE GENOMIC DNA]</scope>
    <source>
        <strain evidence="3">zong2l5</strain>
    </source>
</reference>
<dbReference type="GO" id="GO:0016787">
    <property type="term" value="F:hydrolase activity"/>
    <property type="evidence" value="ECO:0007669"/>
    <property type="project" value="UniProtKB-KW"/>
</dbReference>
<dbReference type="EMBL" id="QTSU01000001">
    <property type="protein sequence ID" value="RDZ29434.1"/>
    <property type="molecule type" value="Genomic_DNA"/>
</dbReference>
<dbReference type="Pfam" id="PF12146">
    <property type="entry name" value="Hydrolase_4"/>
    <property type="match status" value="1"/>
</dbReference>
<sequence>MSAPLRCLILPGMDGTGELLMEFAAALAPQLQAEVVTYPRDVALGFDALTDRVRDRLPTQQPFLLIGESFSGPIAIRLAAERPAGLRGLVLCASFARAPQPPGWLLPASWLGGIGALLPLQRLPTSWIAAAMLGRWADPQWLARTRAALDSLDAAVLRTRMRAGSRADETAALAQVECPLLYLRGRHDRLVSRRSWTHIRSVQPQARCIELDAPHFLLQVRPAEAADAIRQAYAG</sequence>
<feature type="domain" description="Serine aminopeptidase S33" evidence="1">
    <location>
        <begin position="45"/>
        <end position="195"/>
    </location>
</feature>
<dbReference type="InterPro" id="IPR029058">
    <property type="entry name" value="AB_hydrolase_fold"/>
</dbReference>
<organism evidence="2 3">
    <name type="scientific">Lysobacter silvisoli</name>
    <dbReference type="NCBI Taxonomy" id="2293254"/>
    <lineage>
        <taxon>Bacteria</taxon>
        <taxon>Pseudomonadati</taxon>
        <taxon>Pseudomonadota</taxon>
        <taxon>Gammaproteobacteria</taxon>
        <taxon>Lysobacterales</taxon>
        <taxon>Lysobacteraceae</taxon>
        <taxon>Lysobacter</taxon>
    </lineage>
</organism>
<dbReference type="Gene3D" id="3.40.50.1820">
    <property type="entry name" value="alpha/beta hydrolase"/>
    <property type="match status" value="1"/>
</dbReference>
<evidence type="ECO:0000313" key="3">
    <source>
        <dbReference type="Proteomes" id="UP000264492"/>
    </source>
</evidence>
<dbReference type="RefSeq" id="WP_115858872.1">
    <property type="nucleotide sequence ID" value="NZ_QTSU01000001.1"/>
</dbReference>
<name>A0A371K6E9_9GAMM</name>
<proteinExistence type="predicted"/>
<evidence type="ECO:0000313" key="2">
    <source>
        <dbReference type="EMBL" id="RDZ29434.1"/>
    </source>
</evidence>
<evidence type="ECO:0000259" key="1">
    <source>
        <dbReference type="Pfam" id="PF12146"/>
    </source>
</evidence>
<keyword evidence="3" id="KW-1185">Reference proteome</keyword>
<dbReference type="Proteomes" id="UP000264492">
    <property type="component" value="Unassembled WGS sequence"/>
</dbReference>